<accession>A0A9Q4KU47</accession>
<organism evidence="4 5">
    <name type="scientific">Methanogenium marinum</name>
    <dbReference type="NCBI Taxonomy" id="348610"/>
    <lineage>
        <taxon>Archaea</taxon>
        <taxon>Methanobacteriati</taxon>
        <taxon>Methanobacteriota</taxon>
        <taxon>Stenosarchaea group</taxon>
        <taxon>Methanomicrobia</taxon>
        <taxon>Methanomicrobiales</taxon>
        <taxon>Methanomicrobiaceae</taxon>
        <taxon>Methanogenium</taxon>
    </lineage>
</organism>
<feature type="domain" description="Aminotransferase class I/classII large" evidence="3">
    <location>
        <begin position="27"/>
        <end position="121"/>
    </location>
</feature>
<dbReference type="Pfam" id="PF00155">
    <property type="entry name" value="Aminotran_1_2"/>
    <property type="match status" value="2"/>
</dbReference>
<dbReference type="AlphaFoldDB" id="A0A9Q4KU47"/>
<dbReference type="InterPro" id="IPR015424">
    <property type="entry name" value="PyrdxlP-dep_Trfase"/>
</dbReference>
<dbReference type="Gene3D" id="3.90.1150.10">
    <property type="entry name" value="Aspartate Aminotransferase, domain 1"/>
    <property type="match status" value="1"/>
</dbReference>
<reference evidence="4" key="1">
    <citation type="submission" date="2022-01" db="EMBL/GenBank/DDBJ databases">
        <title>Draft genome of Methanogenium marinum DSM 15558.</title>
        <authorList>
            <person name="Chen S.-C."/>
            <person name="You Y.-T."/>
        </authorList>
    </citation>
    <scope>NUCLEOTIDE SEQUENCE</scope>
    <source>
        <strain evidence="4">DSM 15558</strain>
    </source>
</reference>
<feature type="domain" description="Aminotransferase class I/classII large" evidence="3">
    <location>
        <begin position="131"/>
        <end position="327"/>
    </location>
</feature>
<evidence type="ECO:0000313" key="4">
    <source>
        <dbReference type="EMBL" id="MDE4907245.1"/>
    </source>
</evidence>
<dbReference type="RefSeq" id="WP_274923906.1">
    <property type="nucleotide sequence ID" value="NZ_JAKELO010000002.1"/>
</dbReference>
<dbReference type="Proteomes" id="UP001143747">
    <property type="component" value="Unassembled WGS sequence"/>
</dbReference>
<dbReference type="EMBL" id="JAKELO010000002">
    <property type="protein sequence ID" value="MDE4907245.1"/>
    <property type="molecule type" value="Genomic_DNA"/>
</dbReference>
<dbReference type="Gene3D" id="3.40.640.10">
    <property type="entry name" value="Type I PLP-dependent aspartate aminotransferase-like (Major domain)"/>
    <property type="match status" value="1"/>
</dbReference>
<dbReference type="PANTHER" id="PTHR42885:SF1">
    <property type="entry name" value="THREONINE-PHOSPHATE DECARBOXYLASE"/>
    <property type="match status" value="1"/>
</dbReference>
<proteinExistence type="predicted"/>
<comment type="cofactor">
    <cofactor evidence="1">
        <name>pyridoxal 5'-phosphate</name>
        <dbReference type="ChEBI" id="CHEBI:597326"/>
    </cofactor>
</comment>
<dbReference type="InterPro" id="IPR015422">
    <property type="entry name" value="PyrdxlP-dep_Trfase_small"/>
</dbReference>
<dbReference type="SUPFAM" id="SSF53383">
    <property type="entry name" value="PLP-dependent transferases"/>
    <property type="match status" value="1"/>
</dbReference>
<evidence type="ECO:0000256" key="2">
    <source>
        <dbReference type="ARBA" id="ARBA00022898"/>
    </source>
</evidence>
<keyword evidence="4" id="KW-0808">Transferase</keyword>
<dbReference type="GO" id="GO:0008483">
    <property type="term" value="F:transaminase activity"/>
    <property type="evidence" value="ECO:0007669"/>
    <property type="project" value="UniProtKB-KW"/>
</dbReference>
<evidence type="ECO:0000313" key="5">
    <source>
        <dbReference type="Proteomes" id="UP001143747"/>
    </source>
</evidence>
<dbReference type="InterPro" id="IPR015421">
    <property type="entry name" value="PyrdxlP-dep_Trfase_major"/>
</dbReference>
<gene>
    <name evidence="4" type="ORF">L0665_01210</name>
</gene>
<evidence type="ECO:0000259" key="3">
    <source>
        <dbReference type="Pfam" id="PF00155"/>
    </source>
</evidence>
<sequence>MRFRWIRKTEHGGRTHLVPGSTDTVLIDFSENLNPFPPSFSWKPGEISVSSYPDNRYATLKEHIARIEGRKADEICVGNGSVEIIRSFCIAALKYGDSVLVPPHTFGEYAVSVECAGGIPVTRQDGCAAEFFCNPNNPTGSLVPKNMVLEKIREHEDAGTELFIDEAFIDLADPAESVTGVRSEHTFVLRSLTKAFSVPGIRFGWGVGCPELVAAIEAIRPPWSVNAYAESYAHAAFDNVHQMDTSRKKIAEERSFLAGELTMRGLSVCPSVVNFLLVRSPVRASGMKEKLLSCGILVRDCASFGLPDHFRIAVRTHDENQTFLEALDTCLPL</sequence>
<dbReference type="CDD" id="cd00609">
    <property type="entry name" value="AAT_like"/>
    <property type="match status" value="1"/>
</dbReference>
<comment type="caution">
    <text evidence="4">The sequence shown here is derived from an EMBL/GenBank/DDBJ whole genome shotgun (WGS) entry which is preliminary data.</text>
</comment>
<dbReference type="GO" id="GO:0030170">
    <property type="term" value="F:pyridoxal phosphate binding"/>
    <property type="evidence" value="ECO:0007669"/>
    <property type="project" value="InterPro"/>
</dbReference>
<keyword evidence="5" id="KW-1185">Reference proteome</keyword>
<dbReference type="InterPro" id="IPR004839">
    <property type="entry name" value="Aminotransferase_I/II_large"/>
</dbReference>
<keyword evidence="4" id="KW-0032">Aminotransferase</keyword>
<evidence type="ECO:0000256" key="1">
    <source>
        <dbReference type="ARBA" id="ARBA00001933"/>
    </source>
</evidence>
<keyword evidence="2" id="KW-0663">Pyridoxal phosphate</keyword>
<protein>
    <submittedName>
        <fullName evidence="4">Histidinol-phosphate aminotransferase family protein</fullName>
    </submittedName>
</protein>
<name>A0A9Q4KU47_9EURY</name>
<dbReference type="PANTHER" id="PTHR42885">
    <property type="entry name" value="HISTIDINOL-PHOSPHATE AMINOTRANSFERASE-RELATED"/>
    <property type="match status" value="1"/>
</dbReference>